<proteinExistence type="predicted"/>
<dbReference type="AlphaFoldDB" id="N1PJD0"/>
<dbReference type="HOGENOM" id="CLU_1731426_0_0_1"/>
<dbReference type="Proteomes" id="UP000016933">
    <property type="component" value="Unassembled WGS sequence"/>
</dbReference>
<gene>
    <name evidence="2" type="ORF">DOTSEDRAFT_73381</name>
</gene>
<reference evidence="2 3" key="2">
    <citation type="journal article" date="2012" name="PLoS Pathog.">
        <title>Diverse lifestyles and strategies of plant pathogenesis encoded in the genomes of eighteen Dothideomycetes fungi.</title>
        <authorList>
            <person name="Ohm R.A."/>
            <person name="Feau N."/>
            <person name="Henrissat B."/>
            <person name="Schoch C.L."/>
            <person name="Horwitz B.A."/>
            <person name="Barry K.W."/>
            <person name="Condon B.J."/>
            <person name="Copeland A.C."/>
            <person name="Dhillon B."/>
            <person name="Glaser F."/>
            <person name="Hesse C.N."/>
            <person name="Kosti I."/>
            <person name="LaButti K."/>
            <person name="Lindquist E.A."/>
            <person name="Lucas S."/>
            <person name="Salamov A.A."/>
            <person name="Bradshaw R.E."/>
            <person name="Ciuffetti L."/>
            <person name="Hamelin R.C."/>
            <person name="Kema G.H.J."/>
            <person name="Lawrence C."/>
            <person name="Scott J.A."/>
            <person name="Spatafora J.W."/>
            <person name="Turgeon B.G."/>
            <person name="de Wit P.J.G.M."/>
            <person name="Zhong S."/>
            <person name="Goodwin S.B."/>
            <person name="Grigoriev I.V."/>
        </authorList>
    </citation>
    <scope>NUCLEOTIDE SEQUENCE [LARGE SCALE GENOMIC DNA]</scope>
    <source>
        <strain evidence="3">NZE10 / CBS 128990</strain>
    </source>
</reference>
<evidence type="ECO:0000256" key="1">
    <source>
        <dbReference type="SAM" id="MobiDB-lite"/>
    </source>
</evidence>
<feature type="region of interest" description="Disordered" evidence="1">
    <location>
        <begin position="84"/>
        <end position="107"/>
    </location>
</feature>
<protein>
    <submittedName>
        <fullName evidence="2">Uncharacterized protein</fullName>
    </submittedName>
</protein>
<keyword evidence="3" id="KW-1185">Reference proteome</keyword>
<dbReference type="EMBL" id="KB446541">
    <property type="protein sequence ID" value="EME42517.1"/>
    <property type="molecule type" value="Genomic_DNA"/>
</dbReference>
<evidence type="ECO:0000313" key="2">
    <source>
        <dbReference type="EMBL" id="EME42517.1"/>
    </source>
</evidence>
<evidence type="ECO:0000313" key="3">
    <source>
        <dbReference type="Proteomes" id="UP000016933"/>
    </source>
</evidence>
<sequence>MELTLLKAEVECRLEGPAPVACRPATLTVPKAQASVADTNCVLAVNMSDLTIPLASLCLIATCLIHQTFRHCLSTRLAVHLPPPPSSLEDGSQSSPPESRCLLTSRPDFNSPYVPRSLRNYRAGSRTLWLSLKQPQWCKTSRSAVLDDMVR</sequence>
<name>N1PJD0_DOTSN</name>
<reference evidence="3" key="1">
    <citation type="journal article" date="2012" name="PLoS Genet.">
        <title>The genomes of the fungal plant pathogens Cladosporium fulvum and Dothistroma septosporum reveal adaptation to different hosts and lifestyles but also signatures of common ancestry.</title>
        <authorList>
            <person name="de Wit P.J.G.M."/>
            <person name="van der Burgt A."/>
            <person name="Oekmen B."/>
            <person name="Stergiopoulos I."/>
            <person name="Abd-Elsalam K.A."/>
            <person name="Aerts A.L."/>
            <person name="Bahkali A.H."/>
            <person name="Beenen H.G."/>
            <person name="Chettri P."/>
            <person name="Cox M.P."/>
            <person name="Datema E."/>
            <person name="de Vries R.P."/>
            <person name="Dhillon B."/>
            <person name="Ganley A.R."/>
            <person name="Griffiths S.A."/>
            <person name="Guo Y."/>
            <person name="Hamelin R.C."/>
            <person name="Henrissat B."/>
            <person name="Kabir M.S."/>
            <person name="Jashni M.K."/>
            <person name="Kema G."/>
            <person name="Klaubauf S."/>
            <person name="Lapidus A."/>
            <person name="Levasseur A."/>
            <person name="Lindquist E."/>
            <person name="Mehrabi R."/>
            <person name="Ohm R.A."/>
            <person name="Owen T.J."/>
            <person name="Salamov A."/>
            <person name="Schwelm A."/>
            <person name="Schijlen E."/>
            <person name="Sun H."/>
            <person name="van den Burg H.A."/>
            <person name="van Ham R.C.H.J."/>
            <person name="Zhang S."/>
            <person name="Goodwin S.B."/>
            <person name="Grigoriev I.V."/>
            <person name="Collemare J."/>
            <person name="Bradshaw R.E."/>
        </authorList>
    </citation>
    <scope>NUCLEOTIDE SEQUENCE [LARGE SCALE GENOMIC DNA]</scope>
    <source>
        <strain evidence="3">NZE10 / CBS 128990</strain>
    </source>
</reference>
<organism evidence="2 3">
    <name type="scientific">Dothistroma septosporum (strain NZE10 / CBS 128990)</name>
    <name type="common">Red band needle blight fungus</name>
    <name type="synonym">Mycosphaerella pini</name>
    <dbReference type="NCBI Taxonomy" id="675120"/>
    <lineage>
        <taxon>Eukaryota</taxon>
        <taxon>Fungi</taxon>
        <taxon>Dikarya</taxon>
        <taxon>Ascomycota</taxon>
        <taxon>Pezizomycotina</taxon>
        <taxon>Dothideomycetes</taxon>
        <taxon>Dothideomycetidae</taxon>
        <taxon>Mycosphaerellales</taxon>
        <taxon>Mycosphaerellaceae</taxon>
        <taxon>Dothistroma</taxon>
    </lineage>
</organism>
<accession>N1PJD0</accession>